<dbReference type="Proteomes" id="UP000265618">
    <property type="component" value="Unassembled WGS sequence"/>
</dbReference>
<reference evidence="1 2" key="1">
    <citation type="journal article" date="2018" name="PLoS ONE">
        <title>The draft genome of Kipferlia bialata reveals reductive genome evolution in fornicate parasites.</title>
        <authorList>
            <person name="Tanifuji G."/>
            <person name="Takabayashi S."/>
            <person name="Kume K."/>
            <person name="Takagi M."/>
            <person name="Nakayama T."/>
            <person name="Kamikawa R."/>
            <person name="Inagaki Y."/>
            <person name="Hashimoto T."/>
        </authorList>
    </citation>
    <scope>NUCLEOTIDE SEQUENCE [LARGE SCALE GENOMIC DNA]</scope>
    <source>
        <strain evidence="1">NY0173</strain>
    </source>
</reference>
<dbReference type="AlphaFoldDB" id="A0A391P6Z5"/>
<organism evidence="1 2">
    <name type="scientific">Kipferlia bialata</name>
    <dbReference type="NCBI Taxonomy" id="797122"/>
    <lineage>
        <taxon>Eukaryota</taxon>
        <taxon>Metamonada</taxon>
        <taxon>Carpediemonas-like organisms</taxon>
        <taxon>Kipferlia</taxon>
    </lineage>
</organism>
<dbReference type="EMBL" id="BDIP01011283">
    <property type="protein sequence ID" value="GCA65479.1"/>
    <property type="molecule type" value="Genomic_DNA"/>
</dbReference>
<gene>
    <name evidence="1" type="ORF">KIPB_017214</name>
</gene>
<comment type="caution">
    <text evidence="1">The sequence shown here is derived from an EMBL/GenBank/DDBJ whole genome shotgun (WGS) entry which is preliminary data.</text>
</comment>
<evidence type="ECO:0000313" key="1">
    <source>
        <dbReference type="EMBL" id="GCA65479.1"/>
    </source>
</evidence>
<sequence>MPAVQRVADILCGKTAYKPGKPTLVGVMFMTDVE</sequence>
<accession>A0A391P6Z5</accession>
<keyword evidence="2" id="KW-1185">Reference proteome</keyword>
<protein>
    <submittedName>
        <fullName evidence="1">Uncharacterized protein</fullName>
    </submittedName>
</protein>
<evidence type="ECO:0000313" key="2">
    <source>
        <dbReference type="Proteomes" id="UP000265618"/>
    </source>
</evidence>
<feature type="non-terminal residue" evidence="1">
    <location>
        <position position="34"/>
    </location>
</feature>
<proteinExistence type="predicted"/>
<name>A0A391P6Z5_9EUKA</name>